<accession>A0A5N5TCX9</accession>
<dbReference type="OrthoDB" id="823504at2759"/>
<comment type="caution">
    <text evidence="5">The sequence shown here is derived from an EMBL/GenBank/DDBJ whole genome shotgun (WGS) entry which is preliminary data.</text>
</comment>
<dbReference type="PANTHER" id="PTHR11475:SF4">
    <property type="entry name" value="CHORION PEROXIDASE"/>
    <property type="match status" value="1"/>
</dbReference>
<dbReference type="GO" id="GO:0005576">
    <property type="term" value="C:extracellular region"/>
    <property type="evidence" value="ECO:0007669"/>
    <property type="project" value="UniProtKB-SubCell"/>
</dbReference>
<gene>
    <name evidence="5" type="primary">pxt_1</name>
    <name evidence="5" type="ORF">Anas_08563</name>
</gene>
<dbReference type="InterPro" id="IPR010255">
    <property type="entry name" value="Haem_peroxidase_sf"/>
</dbReference>
<keyword evidence="2" id="KW-0964">Secreted</keyword>
<dbReference type="Gene3D" id="1.10.640.10">
    <property type="entry name" value="Haem peroxidase domain superfamily, animal type"/>
    <property type="match status" value="2"/>
</dbReference>
<comment type="subcellular location">
    <subcellularLocation>
        <location evidence="1">Secreted</location>
    </subcellularLocation>
</comment>
<dbReference type="Pfam" id="PF03098">
    <property type="entry name" value="An_peroxidase"/>
    <property type="match status" value="2"/>
</dbReference>
<dbReference type="AlphaFoldDB" id="A0A5N5TCX9"/>
<evidence type="ECO:0000313" key="5">
    <source>
        <dbReference type="EMBL" id="KAB7502780.1"/>
    </source>
</evidence>
<protein>
    <submittedName>
        <fullName evidence="5">Chorion peroxidase</fullName>
    </submittedName>
</protein>
<sequence length="311" mass="35619">MEPRVSKDGERLPGPRLISMKVHPHRRINSDSYTLLTMAWGQFVDHDITATAQAKGINDSGISCCHKELLNNTSLKHPECLEILIPEDDVFFRSKNMTCMEFSRSATAPRCTFGPREQFNQNTHFLDGSVIYGSTEDEANNLRTRSDGLLKTQVTVDGRQLLSPSLDKNDSCNTEQQLKWNQHCFGLLQSIDTTGKSVHFEQLRKYFFSPFALYDPDTIGNLIRGQVSQMSSAVDPYFTTQVTNRLFQTSGKGYGLDLVSINIQRGRDHGIPSYTRWRMMCGLKRVENFTDLKNDMHRESLKEIEEIYRYK</sequence>
<proteinExistence type="predicted"/>
<keyword evidence="4" id="KW-0325">Glycoprotein</keyword>
<dbReference type="GO" id="GO:0006979">
    <property type="term" value="P:response to oxidative stress"/>
    <property type="evidence" value="ECO:0007669"/>
    <property type="project" value="InterPro"/>
</dbReference>
<dbReference type="InterPro" id="IPR019791">
    <property type="entry name" value="Haem_peroxidase_animal"/>
</dbReference>
<evidence type="ECO:0000256" key="2">
    <source>
        <dbReference type="ARBA" id="ARBA00022525"/>
    </source>
</evidence>
<reference evidence="5 6" key="1">
    <citation type="journal article" date="2019" name="PLoS Biol.">
        <title>Sex chromosomes control vertical transmission of feminizing Wolbachia symbionts in an isopod.</title>
        <authorList>
            <person name="Becking T."/>
            <person name="Chebbi M.A."/>
            <person name="Giraud I."/>
            <person name="Moumen B."/>
            <person name="Laverre T."/>
            <person name="Caubet Y."/>
            <person name="Peccoud J."/>
            <person name="Gilbert C."/>
            <person name="Cordaux R."/>
        </authorList>
    </citation>
    <scope>NUCLEOTIDE SEQUENCE [LARGE SCALE GENOMIC DNA]</scope>
    <source>
        <strain evidence="5">ANa2</strain>
        <tissue evidence="5">Whole body excluding digestive tract and cuticle</tissue>
    </source>
</reference>
<dbReference type="InterPro" id="IPR037120">
    <property type="entry name" value="Haem_peroxidase_sf_animal"/>
</dbReference>
<keyword evidence="3 5" id="KW-0560">Oxidoreductase</keyword>
<dbReference type="Proteomes" id="UP000326759">
    <property type="component" value="Unassembled WGS sequence"/>
</dbReference>
<dbReference type="GO" id="GO:0004601">
    <property type="term" value="F:peroxidase activity"/>
    <property type="evidence" value="ECO:0007669"/>
    <property type="project" value="UniProtKB-KW"/>
</dbReference>
<keyword evidence="6" id="KW-1185">Reference proteome</keyword>
<dbReference type="PANTHER" id="PTHR11475">
    <property type="entry name" value="OXIDASE/PEROXIDASE"/>
    <property type="match status" value="1"/>
</dbReference>
<dbReference type="PROSITE" id="PS50292">
    <property type="entry name" value="PEROXIDASE_3"/>
    <property type="match status" value="1"/>
</dbReference>
<organism evidence="5 6">
    <name type="scientific">Armadillidium nasatum</name>
    <dbReference type="NCBI Taxonomy" id="96803"/>
    <lineage>
        <taxon>Eukaryota</taxon>
        <taxon>Metazoa</taxon>
        <taxon>Ecdysozoa</taxon>
        <taxon>Arthropoda</taxon>
        <taxon>Crustacea</taxon>
        <taxon>Multicrustacea</taxon>
        <taxon>Malacostraca</taxon>
        <taxon>Eumalacostraca</taxon>
        <taxon>Peracarida</taxon>
        <taxon>Isopoda</taxon>
        <taxon>Oniscidea</taxon>
        <taxon>Crinocheta</taxon>
        <taxon>Armadillidiidae</taxon>
        <taxon>Armadillidium</taxon>
    </lineage>
</organism>
<name>A0A5N5TCX9_9CRUS</name>
<keyword evidence="3 5" id="KW-0575">Peroxidase</keyword>
<evidence type="ECO:0000256" key="1">
    <source>
        <dbReference type="ARBA" id="ARBA00004613"/>
    </source>
</evidence>
<dbReference type="EMBL" id="SEYY01006758">
    <property type="protein sequence ID" value="KAB7502780.1"/>
    <property type="molecule type" value="Genomic_DNA"/>
</dbReference>
<evidence type="ECO:0000256" key="4">
    <source>
        <dbReference type="ARBA" id="ARBA00023180"/>
    </source>
</evidence>
<evidence type="ECO:0000256" key="3">
    <source>
        <dbReference type="ARBA" id="ARBA00022559"/>
    </source>
</evidence>
<evidence type="ECO:0000313" key="6">
    <source>
        <dbReference type="Proteomes" id="UP000326759"/>
    </source>
</evidence>
<dbReference type="GO" id="GO:0020037">
    <property type="term" value="F:heme binding"/>
    <property type="evidence" value="ECO:0007669"/>
    <property type="project" value="InterPro"/>
</dbReference>
<dbReference type="SUPFAM" id="SSF48113">
    <property type="entry name" value="Heme-dependent peroxidases"/>
    <property type="match status" value="1"/>
</dbReference>